<feature type="domain" description="N-acetyltransferase" evidence="1">
    <location>
        <begin position="6"/>
        <end position="165"/>
    </location>
</feature>
<dbReference type="Gene3D" id="3.40.630.30">
    <property type="match status" value="1"/>
</dbReference>
<dbReference type="SUPFAM" id="SSF55729">
    <property type="entry name" value="Acyl-CoA N-acyltransferases (Nat)"/>
    <property type="match status" value="1"/>
</dbReference>
<dbReference type="RefSeq" id="WP_011372422.1">
    <property type="nucleotide sequence ID" value="NC_007575.1"/>
</dbReference>
<accession>Q30SG2</accession>
<dbReference type="eggNOG" id="COG0456">
    <property type="taxonomic scope" value="Bacteria"/>
</dbReference>
<reference evidence="2 3" key="1">
    <citation type="journal article" date="2008" name="Appl. Environ. Microbiol.">
        <title>Genome of the epsilonproteobacterial chemolithoautotroph Sulfurimonas denitrificans.</title>
        <authorList>
            <person name="Sievert S.M."/>
            <person name="Scott K.M."/>
            <person name="Klotz M.G."/>
            <person name="Chain P.S.G."/>
            <person name="Hauser L.J."/>
            <person name="Hemp J."/>
            <person name="Huegler M."/>
            <person name="Land M."/>
            <person name="Lapidus A."/>
            <person name="Larimer F.W."/>
            <person name="Lucas S."/>
            <person name="Malfatti S.A."/>
            <person name="Meyer F."/>
            <person name="Paulsen I.T."/>
            <person name="Ren Q."/>
            <person name="Simon J."/>
            <person name="Bailey K."/>
            <person name="Diaz E."/>
            <person name="Fitzpatrick K.A."/>
            <person name="Glover B."/>
            <person name="Gwatney N."/>
            <person name="Korajkic A."/>
            <person name="Long A."/>
            <person name="Mobberley J.M."/>
            <person name="Pantry S.N."/>
            <person name="Pazder G."/>
            <person name="Peterson S."/>
            <person name="Quintanilla J.D."/>
            <person name="Sprinkle R."/>
            <person name="Stephens J."/>
            <person name="Thomas P."/>
            <person name="Vaughn R."/>
            <person name="Weber M.J."/>
            <person name="Wooten L.L."/>
        </authorList>
    </citation>
    <scope>NUCLEOTIDE SEQUENCE [LARGE SCALE GENOMIC DNA]</scope>
    <source>
        <strain evidence="3">ATCC 33889 / DSM 1251</strain>
    </source>
</reference>
<dbReference type="KEGG" id="tdn:Suden_0790"/>
<dbReference type="GO" id="GO:0016747">
    <property type="term" value="F:acyltransferase activity, transferring groups other than amino-acyl groups"/>
    <property type="evidence" value="ECO:0007669"/>
    <property type="project" value="InterPro"/>
</dbReference>
<protein>
    <recommendedName>
        <fullName evidence="1">N-acetyltransferase domain-containing protein</fullName>
    </recommendedName>
</protein>
<dbReference type="AlphaFoldDB" id="Q30SG2"/>
<evidence type="ECO:0000313" key="3">
    <source>
        <dbReference type="Proteomes" id="UP000002714"/>
    </source>
</evidence>
<gene>
    <name evidence="2" type="ordered locus">Suden_0790</name>
</gene>
<dbReference type="Proteomes" id="UP000002714">
    <property type="component" value="Chromosome"/>
</dbReference>
<dbReference type="InterPro" id="IPR000182">
    <property type="entry name" value="GNAT_dom"/>
</dbReference>
<dbReference type="InterPro" id="IPR016181">
    <property type="entry name" value="Acyl_CoA_acyltransferase"/>
</dbReference>
<name>Q30SG2_SULDN</name>
<dbReference type="OrthoDB" id="120618at2"/>
<dbReference type="PROSITE" id="PS51186">
    <property type="entry name" value="GNAT"/>
    <property type="match status" value="1"/>
</dbReference>
<dbReference type="CDD" id="cd04301">
    <property type="entry name" value="NAT_SF"/>
    <property type="match status" value="1"/>
</dbReference>
<evidence type="ECO:0000259" key="1">
    <source>
        <dbReference type="PROSITE" id="PS51186"/>
    </source>
</evidence>
<evidence type="ECO:0000313" key="2">
    <source>
        <dbReference type="EMBL" id="ABB44069.1"/>
    </source>
</evidence>
<dbReference type="Pfam" id="PF13508">
    <property type="entry name" value="Acetyltransf_7"/>
    <property type="match status" value="1"/>
</dbReference>
<dbReference type="EMBL" id="CP000153">
    <property type="protein sequence ID" value="ABB44069.1"/>
    <property type="molecule type" value="Genomic_DNA"/>
</dbReference>
<sequence length="212" mass="24909">MQLVTETICQKNRDSFDDFYAIYSLSFPHSEQKSKEELLMMLHSTNYTIFISKIETQVVGFCIIFHSEKSSFYLLEYMAIDGTKRGLGIGSKLFSHVTMQIFSKYGIKPILIEIDSPKERSDEQEQREKREQFYKKLGCRKIDSFDYILAINNNQITPSMELLVYHEDMQNILKSQLQEWLEEIYTLVYGCAKDDKRIDKMLSHAPQILNLI</sequence>
<organism evidence="2 3">
    <name type="scientific">Sulfurimonas denitrificans (strain ATCC 33889 / DSM 1251)</name>
    <name type="common">Thiomicrospira denitrificans (strain ATCC 33889 / DSM 1251)</name>
    <dbReference type="NCBI Taxonomy" id="326298"/>
    <lineage>
        <taxon>Bacteria</taxon>
        <taxon>Pseudomonadati</taxon>
        <taxon>Campylobacterota</taxon>
        <taxon>Epsilonproteobacteria</taxon>
        <taxon>Campylobacterales</taxon>
        <taxon>Sulfurimonadaceae</taxon>
        <taxon>Sulfurimonas</taxon>
    </lineage>
</organism>
<dbReference type="STRING" id="326298.Suden_0790"/>
<dbReference type="HOGENOM" id="CLU_105077_1_0_7"/>
<proteinExistence type="predicted"/>
<keyword evidence="3" id="KW-1185">Reference proteome</keyword>